<evidence type="ECO:0000313" key="2">
    <source>
        <dbReference type="EMBL" id="MCR9035387.1"/>
    </source>
</evidence>
<sequence>MALQVVRQDLLGEDRLGRGDVEAAGIDLGRLRGGHVAGESLRELARRCHVCPGTSWFMRMRLFEVMGAALQAFRTGPTVSCQFDGTYLNESLTGNRARSRTGMPRRPHRNGESVHARGISREKVCVVCAANDLGDEFAAVCGRGRPTDAGLRGSLAGVVDGSWVSTDDHASYARVLPSLGVAEHVATATRDARGGELELVDAMHQRLKIFLAPFHGVSTRWLGRHLDCFRWLEQARHSDADRGETLSGQLAAGRYAHTRRDLIEEPQPLWDYWEARA</sequence>
<evidence type="ECO:0000259" key="1">
    <source>
        <dbReference type="SMART" id="SM01126"/>
    </source>
</evidence>
<dbReference type="InterPro" id="IPR024445">
    <property type="entry name" value="Tnp_ISXO2-like"/>
</dbReference>
<dbReference type="RefSeq" id="WP_258498201.1">
    <property type="nucleotide sequence ID" value="NZ_JANSKA010000001.1"/>
</dbReference>
<keyword evidence="3" id="KW-1185">Reference proteome</keyword>
<protein>
    <submittedName>
        <fullName evidence="2">IS1595 family transposase</fullName>
    </submittedName>
</protein>
<proteinExistence type="predicted"/>
<organism evidence="2 3">
    <name type="scientific">Tractidigestivibacter montrealensis</name>
    <dbReference type="NCBI Taxonomy" id="2972466"/>
    <lineage>
        <taxon>Bacteria</taxon>
        <taxon>Bacillati</taxon>
        <taxon>Actinomycetota</taxon>
        <taxon>Coriobacteriia</taxon>
        <taxon>Coriobacteriales</taxon>
        <taxon>Atopobiaceae</taxon>
        <taxon>Tractidigestivibacter</taxon>
    </lineage>
</organism>
<name>A0ABT1Z5B3_9ACTN</name>
<dbReference type="Proteomes" id="UP001204320">
    <property type="component" value="Unassembled WGS sequence"/>
</dbReference>
<reference evidence="2 3" key="1">
    <citation type="submission" date="2022-08" db="EMBL/GenBank/DDBJ databases">
        <title>Tractidigestivibacter montrealensis type strain KD21.</title>
        <authorList>
            <person name="Diop K."/>
            <person name="Richard C."/>
            <person name="Routy B."/>
        </authorList>
    </citation>
    <scope>NUCLEOTIDE SEQUENCE [LARGE SCALE GENOMIC DNA]</scope>
    <source>
        <strain evidence="2 3">KD21</strain>
    </source>
</reference>
<gene>
    <name evidence="2" type="ORF">NVS32_00235</name>
</gene>
<accession>A0ABT1Z5B3</accession>
<dbReference type="SMART" id="SM01126">
    <property type="entry name" value="DDE_Tnp_IS1595"/>
    <property type="match status" value="1"/>
</dbReference>
<dbReference type="EMBL" id="JANSKA010000001">
    <property type="protein sequence ID" value="MCR9035387.1"/>
    <property type="molecule type" value="Genomic_DNA"/>
</dbReference>
<comment type="caution">
    <text evidence="2">The sequence shown here is derived from an EMBL/GenBank/DDBJ whole genome shotgun (WGS) entry which is preliminary data.</text>
</comment>
<dbReference type="NCBIfam" id="NF033547">
    <property type="entry name" value="transpos_IS1595"/>
    <property type="match status" value="1"/>
</dbReference>
<evidence type="ECO:0000313" key="3">
    <source>
        <dbReference type="Proteomes" id="UP001204320"/>
    </source>
</evidence>
<feature type="domain" description="ISXO2-like transposase" evidence="1">
    <location>
        <begin position="82"/>
        <end position="234"/>
    </location>
</feature>